<sequence>MDPQVFGRVLAPFVHSGVSRLWQAVRPDVSVPALEAHQRELAAAVQRRERDNLKRLAGTARECPGIRYGTWPPGPRAESGSLTGIRDFYTRRCPTGRMVVLGGPGSGKSLTAIRLLLDLLEQRAEHDPVPVRVNAATWNPAIRGFTGWLAERLARDYDLPVRVAAELVDSGRVVPILDRLDSMHIPGGELVGAWLALEHLNELQDMRVVILCDTAVYERLCAPHSPYRGLCAATRIELRPLTARAITDHLLAAAAQQGGPPGTWGGWTTAPHPAPASTGPGPLPNEAAAAHAPVNGSAGAHAPVNGSAGAHAPVNGSAAAHAPVNGSAGAHAPVNGSAGAHALANGSAAGRPRAGASAGDGASESRSIPAHATGNGPVRARWSPVTTRLAYEPDGVLARTLNTPARLHLAEMYLGRGCSHAAAKLAAAESADEILRLLHSAAIPAAVASTPRDHFGDRPYTQEQAHLWLRTLALHTDRRRRRGRVDAGTSLDDLWELAGRRCRILHGLLVLVAGLVLLGYVNGLLAPEFHCASDDSPVSVAGPGTVAAPAEYPLIRLPGEWHCTAPLFRLDLIMILLALIGGAVAAFRSVSRESSPALTMASRFGATALFSGLAAAFEVDLATWNARGSERALELAVLLGVSSIVAGVVAYRSWRATMSRAMEQATRLAAAGFVAGSVVAVAGAAKIMALHPRPTLEDHLHALVREGVVGTVAIWPVAALLAGLVALSGPLLMSKRLDPVADERRPAPIGPRGWLLLLTAALCFGGYHIWEELFSARASVRFALFTGLAALVVLAGGATCARRLRYLCARLLFRCGVPFAPAPADFLDWAHRHGLLRVTGAAYQFRDHTFRHWLRAHDSPEIHPTPAEPAPDLPATG</sequence>
<evidence type="ECO:0000313" key="3">
    <source>
        <dbReference type="EMBL" id="MBL1079227.1"/>
    </source>
</evidence>
<keyword evidence="2" id="KW-0812">Transmembrane</keyword>
<evidence type="ECO:0008006" key="5">
    <source>
        <dbReference type="Google" id="ProtNLM"/>
    </source>
</evidence>
<feature type="region of interest" description="Disordered" evidence="1">
    <location>
        <begin position="256"/>
        <end position="380"/>
    </location>
</feature>
<evidence type="ECO:0000256" key="1">
    <source>
        <dbReference type="SAM" id="MobiDB-lite"/>
    </source>
</evidence>
<dbReference type="Gene3D" id="3.40.50.300">
    <property type="entry name" value="P-loop containing nucleotide triphosphate hydrolases"/>
    <property type="match status" value="1"/>
</dbReference>
<keyword evidence="4" id="KW-1185">Reference proteome</keyword>
<dbReference type="SUPFAM" id="SSF52540">
    <property type="entry name" value="P-loop containing nucleoside triphosphate hydrolases"/>
    <property type="match status" value="1"/>
</dbReference>
<comment type="caution">
    <text evidence="3">The sequence shown here is derived from an EMBL/GenBank/DDBJ whole genome shotgun (WGS) entry which is preliminary data.</text>
</comment>
<dbReference type="Proteomes" id="UP000602198">
    <property type="component" value="Unassembled WGS sequence"/>
</dbReference>
<feature type="transmembrane region" description="Helical" evidence="2">
    <location>
        <begin position="782"/>
        <end position="801"/>
    </location>
</feature>
<feature type="transmembrane region" description="Helical" evidence="2">
    <location>
        <begin position="504"/>
        <end position="525"/>
    </location>
</feature>
<proteinExistence type="predicted"/>
<feature type="transmembrane region" description="Helical" evidence="2">
    <location>
        <begin position="632"/>
        <end position="654"/>
    </location>
</feature>
<protein>
    <recommendedName>
        <fullName evidence="5">NACHT domain-containing protein</fullName>
    </recommendedName>
</protein>
<dbReference type="RefSeq" id="WP_201955179.1">
    <property type="nucleotide sequence ID" value="NZ_JAERRJ010000015.1"/>
</dbReference>
<organism evidence="3 4">
    <name type="scientific">Nocardia acididurans</name>
    <dbReference type="NCBI Taxonomy" id="2802282"/>
    <lineage>
        <taxon>Bacteria</taxon>
        <taxon>Bacillati</taxon>
        <taxon>Actinomycetota</taxon>
        <taxon>Actinomycetes</taxon>
        <taxon>Mycobacteriales</taxon>
        <taxon>Nocardiaceae</taxon>
        <taxon>Nocardia</taxon>
    </lineage>
</organism>
<feature type="transmembrane region" description="Helical" evidence="2">
    <location>
        <begin position="708"/>
        <end position="732"/>
    </location>
</feature>
<reference evidence="3 4" key="1">
    <citation type="submission" date="2021-01" db="EMBL/GenBank/DDBJ databases">
        <title>WGS of actinomycetes isolated from Thailand.</title>
        <authorList>
            <person name="Thawai C."/>
        </authorList>
    </citation>
    <scope>NUCLEOTIDE SEQUENCE [LARGE SCALE GENOMIC DNA]</scope>
    <source>
        <strain evidence="3 4">LPG 2</strain>
    </source>
</reference>
<keyword evidence="2" id="KW-0472">Membrane</keyword>
<accession>A0ABS1MF08</accession>
<feature type="transmembrane region" description="Helical" evidence="2">
    <location>
        <begin position="753"/>
        <end position="770"/>
    </location>
</feature>
<dbReference type="InterPro" id="IPR027417">
    <property type="entry name" value="P-loop_NTPase"/>
</dbReference>
<feature type="transmembrane region" description="Helical" evidence="2">
    <location>
        <begin position="666"/>
        <end position="688"/>
    </location>
</feature>
<evidence type="ECO:0000256" key="2">
    <source>
        <dbReference type="SAM" id="Phobius"/>
    </source>
</evidence>
<dbReference type="EMBL" id="JAERRJ010000015">
    <property type="protein sequence ID" value="MBL1079227.1"/>
    <property type="molecule type" value="Genomic_DNA"/>
</dbReference>
<gene>
    <name evidence="3" type="ORF">JK358_32960</name>
</gene>
<feature type="transmembrane region" description="Helical" evidence="2">
    <location>
        <begin position="567"/>
        <end position="587"/>
    </location>
</feature>
<evidence type="ECO:0000313" key="4">
    <source>
        <dbReference type="Proteomes" id="UP000602198"/>
    </source>
</evidence>
<keyword evidence="2" id="KW-1133">Transmembrane helix</keyword>
<feature type="compositionally biased region" description="Low complexity" evidence="1">
    <location>
        <begin position="335"/>
        <end position="367"/>
    </location>
</feature>
<name>A0ABS1MF08_9NOCA</name>